<sequence>MPTSTIIPAPLSNSISNHQIAPTIDPNSIRLETLDGSTPLSVIRQAAECIIIALELGSPVWENIIPAPRAPLDVQIDRAALQHRLALKDDEKVYVRAVGSVEGVERTLGVAIWQRPGAYTGTSLIRGDRYLSILVVHPDAQKLRIGSRLLDHGLQNLVEARYPMILEATPAGERLYTGRGFVKEFEFTLAEQYPGMGKMKFPLYRRPAET</sequence>
<dbReference type="EMBL" id="JASBWS010000008">
    <property type="protein sequence ID" value="KAJ9114515.1"/>
    <property type="molecule type" value="Genomic_DNA"/>
</dbReference>
<gene>
    <name evidence="1" type="ORF">QFC20_001388</name>
</gene>
<name>A0ACC2WT87_9TREE</name>
<comment type="caution">
    <text evidence="1">The sequence shown here is derived from an EMBL/GenBank/DDBJ whole genome shotgun (WGS) entry which is preliminary data.</text>
</comment>
<evidence type="ECO:0000313" key="1">
    <source>
        <dbReference type="EMBL" id="KAJ9114515.1"/>
    </source>
</evidence>
<keyword evidence="2" id="KW-1185">Reference proteome</keyword>
<dbReference type="Proteomes" id="UP001230649">
    <property type="component" value="Unassembled WGS sequence"/>
</dbReference>
<accession>A0ACC2WT87</accession>
<reference evidence="1" key="1">
    <citation type="submission" date="2023-04" db="EMBL/GenBank/DDBJ databases">
        <title>Draft Genome sequencing of Naganishia species isolated from polar environments using Oxford Nanopore Technology.</title>
        <authorList>
            <person name="Leo P."/>
            <person name="Venkateswaran K."/>
        </authorList>
    </citation>
    <scope>NUCLEOTIDE SEQUENCE</scope>
    <source>
        <strain evidence="1">MNA-CCFEE 5262</strain>
    </source>
</reference>
<organism evidence="1 2">
    <name type="scientific">Naganishia adeliensis</name>
    <dbReference type="NCBI Taxonomy" id="92952"/>
    <lineage>
        <taxon>Eukaryota</taxon>
        <taxon>Fungi</taxon>
        <taxon>Dikarya</taxon>
        <taxon>Basidiomycota</taxon>
        <taxon>Agaricomycotina</taxon>
        <taxon>Tremellomycetes</taxon>
        <taxon>Filobasidiales</taxon>
        <taxon>Filobasidiaceae</taxon>
        <taxon>Naganishia</taxon>
    </lineage>
</organism>
<evidence type="ECO:0000313" key="2">
    <source>
        <dbReference type="Proteomes" id="UP001230649"/>
    </source>
</evidence>
<protein>
    <submittedName>
        <fullName evidence="1">Uncharacterized protein</fullName>
    </submittedName>
</protein>
<proteinExistence type="predicted"/>